<dbReference type="KEGG" id="saga:M5M_15180"/>
<dbReference type="EMBL" id="CP003746">
    <property type="protein sequence ID" value="AFV00169.1"/>
    <property type="molecule type" value="Genomic_DNA"/>
</dbReference>
<feature type="chain" id="PRO_5003878523" description="Alginate export domain-containing protein" evidence="1">
    <location>
        <begin position="22"/>
        <end position="391"/>
    </location>
</feature>
<proteinExistence type="predicted"/>
<evidence type="ECO:0000259" key="2">
    <source>
        <dbReference type="Pfam" id="PF13372"/>
    </source>
</evidence>
<sequence length="391" mass="41835">MKKLYLPLAIAAACTGTVAHADSTFETLVKDGTANVDLRYRYEGVEEDGKAEDANANTLRTRLSLTTGTVGGVSFGLEFDDVRHLTTDFNSTSNGKTDYPVVADPRGTDLNQAYAKYSAGGFTATGGRQRIVLDDQRFVGGVAWRQNEQTYDGARLQFGQDAFSAEYSYVSQVNRIFGPSGAGATLRGDVHLANGGWKISDAHKLTGFFYSMDFDDAAALNNQTLGLRYQGKFGPVGLTGSYATQSETGDAPVDYSTDYLLLEASGDFNVVTATVGAEILGSDGGVKGFQTPLATGHKFQGFADKFLGTPANGVQDLYAGVSGKAGPVALSLTYHDFQAVEGSASYGTEWDFTAAYAINKQVKTLLKFADYSADDFSSDTQKIWLQVQITL</sequence>
<dbReference type="AlphaFoldDB" id="K4KPZ3"/>
<dbReference type="HOGENOM" id="CLU_045097_0_0_6"/>
<evidence type="ECO:0000313" key="3">
    <source>
        <dbReference type="EMBL" id="AFV00169.1"/>
    </source>
</evidence>
<accession>K4KPZ3</accession>
<keyword evidence="4" id="KW-1185">Reference proteome</keyword>
<evidence type="ECO:0000313" key="4">
    <source>
        <dbReference type="Proteomes" id="UP000000466"/>
    </source>
</evidence>
<dbReference type="OrthoDB" id="9767539at2"/>
<protein>
    <recommendedName>
        <fullName evidence="2">Alginate export domain-containing protein</fullName>
    </recommendedName>
</protein>
<dbReference type="eggNOG" id="ENOG502Z7YP">
    <property type="taxonomic scope" value="Bacteria"/>
</dbReference>
<feature type="signal peptide" evidence="1">
    <location>
        <begin position="1"/>
        <end position="21"/>
    </location>
</feature>
<reference evidence="3 4" key="1">
    <citation type="journal article" date="2013" name="Genome Announc.">
        <title>Complete genome sequence of Simiduia agarivorans SA1(T), a marine bacterium able to degrade a variety of polysaccharides.</title>
        <authorList>
            <person name="Lin S.Y."/>
            <person name="Shieh W.Y."/>
            <person name="Chen J.S."/>
            <person name="Tang S.L."/>
        </authorList>
    </citation>
    <scope>NUCLEOTIDE SEQUENCE [LARGE SCALE GENOMIC DNA]</scope>
    <source>
        <strain evidence="4">DSM 21679 / JCM 13881 / BCRC 17597 / SA1</strain>
    </source>
</reference>
<dbReference type="STRING" id="1117647.M5M_15180"/>
<dbReference type="RefSeq" id="WP_015048321.1">
    <property type="nucleotide sequence ID" value="NC_018868.3"/>
</dbReference>
<evidence type="ECO:0000256" key="1">
    <source>
        <dbReference type="SAM" id="SignalP"/>
    </source>
</evidence>
<keyword evidence="1" id="KW-0732">Signal</keyword>
<name>K4KPZ3_SIMAS</name>
<feature type="domain" description="Alginate export" evidence="2">
    <location>
        <begin position="37"/>
        <end position="233"/>
    </location>
</feature>
<dbReference type="Proteomes" id="UP000000466">
    <property type="component" value="Chromosome"/>
</dbReference>
<organism evidence="3 4">
    <name type="scientific">Simiduia agarivorans (strain DSM 21679 / JCM 13881 / BCRC 17597 / SA1)</name>
    <dbReference type="NCBI Taxonomy" id="1117647"/>
    <lineage>
        <taxon>Bacteria</taxon>
        <taxon>Pseudomonadati</taxon>
        <taxon>Pseudomonadota</taxon>
        <taxon>Gammaproteobacteria</taxon>
        <taxon>Cellvibrionales</taxon>
        <taxon>Cellvibrionaceae</taxon>
        <taxon>Simiduia</taxon>
    </lineage>
</organism>
<dbReference type="Pfam" id="PF13372">
    <property type="entry name" value="Alginate_exp"/>
    <property type="match status" value="1"/>
</dbReference>
<gene>
    <name evidence="3" type="ordered locus">M5M_15180</name>
</gene>
<dbReference type="InterPro" id="IPR025388">
    <property type="entry name" value="Alginate_export_dom"/>
</dbReference>